<dbReference type="EMBL" id="CAVNYO010000414">
    <property type="protein sequence ID" value="CAK5276877.1"/>
    <property type="molecule type" value="Genomic_DNA"/>
</dbReference>
<keyword evidence="1 2" id="KW-0175">Coiled coil</keyword>
<proteinExistence type="predicted"/>
<evidence type="ECO:0008006" key="5">
    <source>
        <dbReference type="Google" id="ProtNLM"/>
    </source>
</evidence>
<feature type="non-terminal residue" evidence="3">
    <location>
        <position position="1"/>
    </location>
</feature>
<dbReference type="SUPFAM" id="SSF57997">
    <property type="entry name" value="Tropomyosin"/>
    <property type="match status" value="1"/>
</dbReference>
<feature type="coiled-coil region" evidence="2">
    <location>
        <begin position="55"/>
        <end position="169"/>
    </location>
</feature>
<evidence type="ECO:0000256" key="2">
    <source>
        <dbReference type="SAM" id="Coils"/>
    </source>
</evidence>
<dbReference type="Gene3D" id="1.20.5.170">
    <property type="match status" value="1"/>
</dbReference>
<evidence type="ECO:0000256" key="1">
    <source>
        <dbReference type="ARBA" id="ARBA00023054"/>
    </source>
</evidence>
<evidence type="ECO:0000313" key="4">
    <source>
        <dbReference type="Proteomes" id="UP001295794"/>
    </source>
</evidence>
<comment type="caution">
    <text evidence="3">The sequence shown here is derived from an EMBL/GenBank/DDBJ whole genome shotgun (WGS) entry which is preliminary data.</text>
</comment>
<sequence>PRRTRFVCGSNNGPPDVNVRGVTGHGHIHFAHRLNRLPTEPSPHLASSAMTDRIRERLTNLRNDLDTQIARTEAAEAESKALKQTLLEKENEIKSLSHNLAIAEEKMEKMEGDLKEASEKVRHLDVQAEQAERAVQAAETKRDEWEAKYESSEEKHRKVKADLEELERTMEGL</sequence>
<organism evidence="3 4">
    <name type="scientific">Mycena citricolor</name>
    <dbReference type="NCBI Taxonomy" id="2018698"/>
    <lineage>
        <taxon>Eukaryota</taxon>
        <taxon>Fungi</taxon>
        <taxon>Dikarya</taxon>
        <taxon>Basidiomycota</taxon>
        <taxon>Agaricomycotina</taxon>
        <taxon>Agaricomycetes</taxon>
        <taxon>Agaricomycetidae</taxon>
        <taxon>Agaricales</taxon>
        <taxon>Marasmiineae</taxon>
        <taxon>Mycenaceae</taxon>
        <taxon>Mycena</taxon>
    </lineage>
</organism>
<accession>A0AAD2HJA8</accession>
<keyword evidence="4" id="KW-1185">Reference proteome</keyword>
<evidence type="ECO:0000313" key="3">
    <source>
        <dbReference type="EMBL" id="CAK5276877.1"/>
    </source>
</evidence>
<dbReference type="AlphaFoldDB" id="A0AAD2HJA8"/>
<dbReference type="InterPro" id="IPR000533">
    <property type="entry name" value="Tropomyosin"/>
</dbReference>
<dbReference type="Proteomes" id="UP001295794">
    <property type="component" value="Unassembled WGS sequence"/>
</dbReference>
<dbReference type="Pfam" id="PF00261">
    <property type="entry name" value="Tropomyosin"/>
    <property type="match status" value="1"/>
</dbReference>
<protein>
    <recommendedName>
        <fullName evidence="5">Tropomyosin</fullName>
    </recommendedName>
</protein>
<reference evidence="3" key="1">
    <citation type="submission" date="2023-11" db="EMBL/GenBank/DDBJ databases">
        <authorList>
            <person name="De Vega J J."/>
            <person name="De Vega J J."/>
        </authorList>
    </citation>
    <scope>NUCLEOTIDE SEQUENCE</scope>
</reference>
<name>A0AAD2HJA8_9AGAR</name>
<gene>
    <name evidence="3" type="ORF">MYCIT1_LOCUS25499</name>
</gene>